<comment type="catalytic activity">
    <reaction evidence="1">
        <text>S-ubiquitinyl-[E2 ubiquitin-conjugating enzyme]-L-cysteine + [acceptor protein]-L-lysine = [E2 ubiquitin-conjugating enzyme]-L-cysteine + N(6)-ubiquitinyl-[acceptor protein]-L-lysine.</text>
        <dbReference type="EC" id="2.3.2.27"/>
    </reaction>
</comment>
<keyword evidence="7 12" id="KW-0863">Zinc-finger</keyword>
<organism evidence="14 15">
    <name type="scientific">Dillenia turbinata</name>
    <dbReference type="NCBI Taxonomy" id="194707"/>
    <lineage>
        <taxon>Eukaryota</taxon>
        <taxon>Viridiplantae</taxon>
        <taxon>Streptophyta</taxon>
        <taxon>Embryophyta</taxon>
        <taxon>Tracheophyta</taxon>
        <taxon>Spermatophyta</taxon>
        <taxon>Magnoliopsida</taxon>
        <taxon>eudicotyledons</taxon>
        <taxon>Gunneridae</taxon>
        <taxon>Pentapetalae</taxon>
        <taxon>Dilleniales</taxon>
        <taxon>Dilleniaceae</taxon>
        <taxon>Dillenia</taxon>
    </lineage>
</organism>
<dbReference type="Gene3D" id="3.30.40.10">
    <property type="entry name" value="Zinc/RING finger domain, C3HC4 (zinc finger)"/>
    <property type="match status" value="1"/>
</dbReference>
<gene>
    <name evidence="14" type="ORF">RJ641_010866</name>
</gene>
<protein>
    <recommendedName>
        <fullName evidence="3">RING-type E3 ubiquitin transferase</fullName>
        <ecNumber evidence="3">2.3.2.27</ecNumber>
    </recommendedName>
</protein>
<dbReference type="GO" id="GO:0000325">
    <property type="term" value="C:plant-type vacuole"/>
    <property type="evidence" value="ECO:0007669"/>
    <property type="project" value="TreeGrafter"/>
</dbReference>
<dbReference type="AlphaFoldDB" id="A0AAN8Z2X6"/>
<dbReference type="EC" id="2.3.2.27" evidence="3"/>
<comment type="subcellular location">
    <subcellularLocation>
        <location evidence="2">Membrane</location>
        <topology evidence="2">Multi-pass membrane protein</topology>
    </subcellularLocation>
</comment>
<keyword evidence="15" id="KW-1185">Reference proteome</keyword>
<keyword evidence="6" id="KW-0479">Metal-binding</keyword>
<dbReference type="Proteomes" id="UP001370490">
    <property type="component" value="Unassembled WGS sequence"/>
</dbReference>
<keyword evidence="10" id="KW-1133">Transmembrane helix</keyword>
<evidence type="ECO:0000256" key="12">
    <source>
        <dbReference type="PROSITE-ProRule" id="PRU00175"/>
    </source>
</evidence>
<evidence type="ECO:0000256" key="3">
    <source>
        <dbReference type="ARBA" id="ARBA00012483"/>
    </source>
</evidence>
<dbReference type="GO" id="GO:0006511">
    <property type="term" value="P:ubiquitin-dependent protein catabolic process"/>
    <property type="evidence" value="ECO:0007669"/>
    <property type="project" value="TreeGrafter"/>
</dbReference>
<evidence type="ECO:0000313" key="14">
    <source>
        <dbReference type="EMBL" id="KAK6922562.1"/>
    </source>
</evidence>
<keyword evidence="8" id="KW-0833">Ubl conjugation pathway</keyword>
<evidence type="ECO:0000256" key="6">
    <source>
        <dbReference type="ARBA" id="ARBA00022723"/>
    </source>
</evidence>
<keyword evidence="5" id="KW-0812">Transmembrane</keyword>
<evidence type="ECO:0000259" key="13">
    <source>
        <dbReference type="PROSITE" id="PS50089"/>
    </source>
</evidence>
<proteinExistence type="predicted"/>
<dbReference type="PANTHER" id="PTHR45977">
    <property type="entry name" value="TARGET OF ERK KINASE MPK-1"/>
    <property type="match status" value="1"/>
</dbReference>
<evidence type="ECO:0000256" key="1">
    <source>
        <dbReference type="ARBA" id="ARBA00000900"/>
    </source>
</evidence>
<comment type="caution">
    <text evidence="14">The sequence shown here is derived from an EMBL/GenBank/DDBJ whole genome shotgun (WGS) entry which is preliminary data.</text>
</comment>
<dbReference type="PANTHER" id="PTHR45977:SF13">
    <property type="entry name" value="GB|AAF27103.1"/>
    <property type="match status" value="1"/>
</dbReference>
<evidence type="ECO:0000256" key="11">
    <source>
        <dbReference type="ARBA" id="ARBA00023136"/>
    </source>
</evidence>
<name>A0AAN8Z2X6_9MAGN</name>
<dbReference type="PROSITE" id="PS50089">
    <property type="entry name" value="ZF_RING_2"/>
    <property type="match status" value="1"/>
</dbReference>
<dbReference type="InterPro" id="IPR001841">
    <property type="entry name" value="Znf_RING"/>
</dbReference>
<evidence type="ECO:0000256" key="8">
    <source>
        <dbReference type="ARBA" id="ARBA00022786"/>
    </source>
</evidence>
<dbReference type="GO" id="GO:0016020">
    <property type="term" value="C:membrane"/>
    <property type="evidence" value="ECO:0007669"/>
    <property type="project" value="UniProtKB-SubCell"/>
</dbReference>
<dbReference type="EMBL" id="JBAMMX010000018">
    <property type="protein sequence ID" value="KAK6922562.1"/>
    <property type="molecule type" value="Genomic_DNA"/>
</dbReference>
<evidence type="ECO:0000256" key="2">
    <source>
        <dbReference type="ARBA" id="ARBA00004141"/>
    </source>
</evidence>
<dbReference type="InterPro" id="IPR013083">
    <property type="entry name" value="Znf_RING/FYVE/PHD"/>
</dbReference>
<evidence type="ECO:0000256" key="5">
    <source>
        <dbReference type="ARBA" id="ARBA00022692"/>
    </source>
</evidence>
<dbReference type="SMART" id="SM00184">
    <property type="entry name" value="RING"/>
    <property type="match status" value="1"/>
</dbReference>
<evidence type="ECO:0000256" key="10">
    <source>
        <dbReference type="ARBA" id="ARBA00022989"/>
    </source>
</evidence>
<feature type="domain" description="RING-type" evidence="13">
    <location>
        <begin position="36"/>
        <end position="78"/>
    </location>
</feature>
<keyword evidence="11" id="KW-0472">Membrane</keyword>
<evidence type="ECO:0000313" key="15">
    <source>
        <dbReference type="Proteomes" id="UP001370490"/>
    </source>
</evidence>
<evidence type="ECO:0000256" key="9">
    <source>
        <dbReference type="ARBA" id="ARBA00022833"/>
    </source>
</evidence>
<dbReference type="GO" id="GO:0008270">
    <property type="term" value="F:zinc ion binding"/>
    <property type="evidence" value="ECO:0007669"/>
    <property type="project" value="UniProtKB-KW"/>
</dbReference>
<keyword evidence="9" id="KW-0862">Zinc</keyword>
<evidence type="ECO:0000256" key="7">
    <source>
        <dbReference type="ARBA" id="ARBA00022771"/>
    </source>
</evidence>
<dbReference type="SUPFAM" id="SSF57850">
    <property type="entry name" value="RING/U-box"/>
    <property type="match status" value="1"/>
</dbReference>
<reference evidence="14 15" key="1">
    <citation type="submission" date="2023-12" db="EMBL/GenBank/DDBJ databases">
        <title>A high-quality genome assembly for Dillenia turbinata (Dilleniales).</title>
        <authorList>
            <person name="Chanderbali A."/>
        </authorList>
    </citation>
    <scope>NUCLEOTIDE SEQUENCE [LARGE SCALE GENOMIC DNA]</scope>
    <source>
        <strain evidence="14">LSX21</strain>
        <tissue evidence="14">Leaf</tissue>
    </source>
</reference>
<evidence type="ECO:0000256" key="4">
    <source>
        <dbReference type="ARBA" id="ARBA00022679"/>
    </source>
</evidence>
<dbReference type="GO" id="GO:0061630">
    <property type="term" value="F:ubiquitin protein ligase activity"/>
    <property type="evidence" value="ECO:0007669"/>
    <property type="project" value="UniProtKB-EC"/>
</dbReference>
<accession>A0AAN8Z2X6</accession>
<keyword evidence="4" id="KW-0808">Transferase</keyword>
<dbReference type="Pfam" id="PF13639">
    <property type="entry name" value="zf-RING_2"/>
    <property type="match status" value="1"/>
</dbReference>
<dbReference type="GO" id="GO:0016567">
    <property type="term" value="P:protein ubiquitination"/>
    <property type="evidence" value="ECO:0007669"/>
    <property type="project" value="TreeGrafter"/>
</dbReference>
<sequence length="100" mass="11627">MGLRCRQRIKDASSSIVVFGLDVAEKMDGALESELCCVCLSRLEEGQDRRILPCLHGFHRACVDRWFDMCKKTCPICRFSLEDDQDKIKRREELTEEMII</sequence>